<dbReference type="InterPro" id="IPR036579">
    <property type="entry name" value="PsaD_sf"/>
</dbReference>
<evidence type="ECO:0000256" key="6">
    <source>
        <dbReference type="SAM" id="MobiDB-lite"/>
    </source>
</evidence>
<feature type="region of interest" description="Disordered" evidence="6">
    <location>
        <begin position="698"/>
        <end position="794"/>
    </location>
</feature>
<dbReference type="EMBL" id="VEPZ02001224">
    <property type="protein sequence ID" value="KAE8686145.1"/>
    <property type="molecule type" value="Genomic_DNA"/>
</dbReference>
<comment type="function">
    <text evidence="5">PsaD can form complexes with ferredoxin and ferredoxin-oxidoreductase in photosystem I (PS I) reaction center. PSAD may encode the ferredoxin-docking protein.</text>
</comment>
<reference evidence="7" key="1">
    <citation type="submission" date="2019-09" db="EMBL/GenBank/DDBJ databases">
        <title>Draft genome information of white flower Hibiscus syriacus.</title>
        <authorList>
            <person name="Kim Y.-M."/>
        </authorList>
    </citation>
    <scope>NUCLEOTIDE SEQUENCE [LARGE SCALE GENOMIC DNA]</scope>
    <source>
        <strain evidence="7">YM2019G1</strain>
    </source>
</reference>
<comment type="caution">
    <text evidence="7">The sequence shown here is derived from an EMBL/GenBank/DDBJ whole genome shotgun (WGS) entry which is preliminary data.</text>
</comment>
<dbReference type="GO" id="GO:0005634">
    <property type="term" value="C:nucleus"/>
    <property type="evidence" value="ECO:0007669"/>
    <property type="project" value="TreeGrafter"/>
</dbReference>
<accession>A0A6A2Z4X5</accession>
<feature type="compositionally biased region" description="Acidic residues" evidence="6">
    <location>
        <begin position="36"/>
        <end position="53"/>
    </location>
</feature>
<dbReference type="InterPro" id="IPR003685">
    <property type="entry name" value="PsaD"/>
</dbReference>
<feature type="region of interest" description="Disordered" evidence="6">
    <location>
        <begin position="871"/>
        <end position="909"/>
    </location>
</feature>
<feature type="compositionally biased region" description="Low complexity" evidence="6">
    <location>
        <begin position="939"/>
        <end position="977"/>
    </location>
</feature>
<evidence type="ECO:0000256" key="1">
    <source>
        <dbReference type="ARBA" id="ARBA00004185"/>
    </source>
</evidence>
<dbReference type="AlphaFoldDB" id="A0A6A2Z4X5"/>
<feature type="compositionally biased region" description="Polar residues" evidence="6">
    <location>
        <begin position="244"/>
        <end position="262"/>
    </location>
</feature>
<proteinExistence type="inferred from homology"/>
<feature type="compositionally biased region" description="Basic and acidic residues" evidence="6">
    <location>
        <begin position="279"/>
        <end position="291"/>
    </location>
</feature>
<feature type="compositionally biased region" description="Basic residues" evidence="6">
    <location>
        <begin position="134"/>
        <end position="145"/>
    </location>
</feature>
<feature type="region of interest" description="Disordered" evidence="6">
    <location>
        <begin position="173"/>
        <end position="295"/>
    </location>
</feature>
<evidence type="ECO:0000313" key="7">
    <source>
        <dbReference type="EMBL" id="KAE8686145.1"/>
    </source>
</evidence>
<dbReference type="SUPFAM" id="SSF64234">
    <property type="entry name" value="Photosystem I subunit PsaD"/>
    <property type="match status" value="1"/>
</dbReference>
<evidence type="ECO:0000256" key="3">
    <source>
        <dbReference type="ARBA" id="ARBA00022531"/>
    </source>
</evidence>
<evidence type="ECO:0000256" key="5">
    <source>
        <dbReference type="ARBA" id="ARBA00025555"/>
    </source>
</evidence>
<sequence length="1237" mass="134845">MEIQETVRLRERMSKERDRDFSNRSKRRRQNKVDGEESTEESSGEEEEEDNEAEQLSIRKISPSARISGQAAAHSKATDEMISFPVPRKARSASVKRSHENWVPGNGGLADEQHHLRASVSPVRWSVESDRTSRKTNRPKTRLPKATKPSFSVQEDIEIEIAEVLFGLMKQTRSSKKEDSAGNPLSKLESEDANVSSTNIKQDPLIGHASTEKKVEVVDSRAPPKVDNEQKAETEICSPEKGQISENGATKTASVVTPSPENVTLIKRGDSKPSVGETKPVDRDVTKKESGNSEVDFQNPTAIKLISKEKRAESQLEEKFKIDLMAPPTASSPVKDCYVDITLDPNCKAWEIESKAETLAKDEANAVKKEMRADDGKDKKMATMIEKRDSLNLNLEKPDQAASAFCISEQGQKQQLPKVLQTAQSSSVHLPNGLPPLGYMPPFPTIAPLDASARSSTALQPLRFSLSQPRPKRCVMHHYIAHNIQLHQQYAKVNHFWPPPTSFASLSGAKPSYLNVMPSAETSTPGNPLVNLSPTEEKSKVAASFPGLTRKDKTSECSKDTVQRKQVAFQKASQPVSAGNLMHGPAFIFPLSQYQTNANQSGPSKPDTSTVKASSNDTSTPGLSTSSTVLPGVAAGLGFNYPNLAANQPPYLTIRQNNGYPFSISAPVGNPSAIRGPTPSQVLPFYNGSFNSSQMLHPQLQQQLARSQPPVQPAYQSAVPSSGSSSSHKQLESRQPRGGQVCANNFLSSTSMHSHQLQEHKMLSSNQSRKMEHEMSGGEHTTANAQKKVHGQNPPVHHQPLNFALVPSASVGGGGVDLVPPQAFAMSFASFAGNNKVSNLNFSSMAQNPTSFHSLPEMGRQGYQVVPVPQAAQQKNHQGSDGKSGSSPTNTDDGKKASSGKPHRTNGQTYVFDNSAKSLNFVSSPVTGNWPPRSTATTVSVNPPIVPNSSNSNPQLLQHQKQHMAQQQQHQQQPAAASRSKTQTTNTMPASSIAAKFSSNAAIFSQSVPQSNPATQSTPWKNSARTPASPGNNVIFFPQQPLKPPQGQTQILFGLKEETCSDLDHMPLPPFGVLRYRKQTAFSILSPRADEILKGQGVGRIKKIFEGGQRSSCTGGLLRKAQVEEFSVITGDSPKEQIFEMPTGGAAIMRQGPNLLKLARKEQCLALGTRLRFKYKIKYQFYRVFPNGEVQYFHPKDGVYPEKVNPGLQGVGQNSRSIGKNVSPIEVKFTGKRVYDL</sequence>
<feature type="compositionally biased region" description="Basic and acidic residues" evidence="6">
    <location>
        <begin position="210"/>
        <end position="234"/>
    </location>
</feature>
<dbReference type="GO" id="GO:0042752">
    <property type="term" value="P:regulation of circadian rhythm"/>
    <property type="evidence" value="ECO:0007669"/>
    <property type="project" value="InterPro"/>
</dbReference>
<dbReference type="PANTHER" id="PTHR34798">
    <property type="entry name" value="PROTEIN TIME FOR COFFEE"/>
    <property type="match status" value="1"/>
</dbReference>
<protein>
    <submittedName>
        <fullName evidence="7">Photosystem I reaction center subunit II</fullName>
    </submittedName>
</protein>
<feature type="compositionally biased region" description="Polar residues" evidence="6">
    <location>
        <begin position="875"/>
        <end position="891"/>
    </location>
</feature>
<dbReference type="Pfam" id="PF02531">
    <property type="entry name" value="PsaD"/>
    <property type="match status" value="1"/>
</dbReference>
<dbReference type="InterPro" id="IPR039317">
    <property type="entry name" value="TIC"/>
</dbReference>
<feature type="compositionally biased region" description="Polar residues" evidence="6">
    <location>
        <begin position="925"/>
        <end position="938"/>
    </location>
</feature>
<evidence type="ECO:0000313" key="8">
    <source>
        <dbReference type="Proteomes" id="UP000436088"/>
    </source>
</evidence>
<dbReference type="PANTHER" id="PTHR34798:SF1">
    <property type="entry name" value="TIC-LIKE PROTEIN"/>
    <property type="match status" value="1"/>
</dbReference>
<feature type="region of interest" description="Disordered" evidence="6">
    <location>
        <begin position="1"/>
        <end position="149"/>
    </location>
</feature>
<feature type="region of interest" description="Disordered" evidence="6">
    <location>
        <begin position="1007"/>
        <end position="1029"/>
    </location>
</feature>
<keyword evidence="3" id="KW-0602">Photosynthesis</keyword>
<comment type="similarity">
    <text evidence="2">Belongs to the PsaD family.</text>
</comment>
<dbReference type="GO" id="GO:0009538">
    <property type="term" value="C:photosystem I reaction center"/>
    <property type="evidence" value="ECO:0007669"/>
    <property type="project" value="InterPro"/>
</dbReference>
<feature type="region of interest" description="Disordered" evidence="6">
    <location>
        <begin position="925"/>
        <end position="988"/>
    </location>
</feature>
<dbReference type="GO" id="GO:0009535">
    <property type="term" value="C:chloroplast thylakoid membrane"/>
    <property type="evidence" value="ECO:0007669"/>
    <property type="project" value="UniProtKB-SubCell"/>
</dbReference>
<feature type="compositionally biased region" description="Basic and acidic residues" evidence="6">
    <location>
        <begin position="1"/>
        <end position="23"/>
    </location>
</feature>
<keyword evidence="8" id="KW-1185">Reference proteome</keyword>
<keyword evidence="4" id="KW-0603">Photosystem I</keyword>
<dbReference type="Proteomes" id="UP000436088">
    <property type="component" value="Unassembled WGS sequence"/>
</dbReference>
<feature type="compositionally biased region" description="Low complexity" evidence="6">
    <location>
        <begin position="717"/>
        <end position="728"/>
    </location>
</feature>
<organism evidence="7 8">
    <name type="scientific">Hibiscus syriacus</name>
    <name type="common">Rose of Sharon</name>
    <dbReference type="NCBI Taxonomy" id="106335"/>
    <lineage>
        <taxon>Eukaryota</taxon>
        <taxon>Viridiplantae</taxon>
        <taxon>Streptophyta</taxon>
        <taxon>Embryophyta</taxon>
        <taxon>Tracheophyta</taxon>
        <taxon>Spermatophyta</taxon>
        <taxon>Magnoliopsida</taxon>
        <taxon>eudicotyledons</taxon>
        <taxon>Gunneridae</taxon>
        <taxon>Pentapetalae</taxon>
        <taxon>rosids</taxon>
        <taxon>malvids</taxon>
        <taxon>Malvales</taxon>
        <taxon>Malvaceae</taxon>
        <taxon>Malvoideae</taxon>
        <taxon>Hibiscus</taxon>
    </lineage>
</organism>
<dbReference type="Gene3D" id="3.30.1470.10">
    <property type="entry name" value="Photosystem I PsaD, reaction center subunit II"/>
    <property type="match status" value="1"/>
</dbReference>
<evidence type="ECO:0000256" key="2">
    <source>
        <dbReference type="ARBA" id="ARBA00009926"/>
    </source>
</evidence>
<name>A0A6A2Z4X5_HIBSY</name>
<feature type="compositionally biased region" description="Polar residues" evidence="6">
    <location>
        <begin position="742"/>
        <end position="755"/>
    </location>
</feature>
<feature type="compositionally biased region" description="Polar residues" evidence="6">
    <location>
        <begin position="979"/>
        <end position="988"/>
    </location>
</feature>
<comment type="subcellular location">
    <subcellularLocation>
        <location evidence="1">Plastid</location>
        <location evidence="1">Chloroplast thylakoid membrane</location>
        <topology evidence="1">Peripheral membrane protein</topology>
        <orientation evidence="1">Stromal side</orientation>
    </subcellularLocation>
</comment>
<feature type="region of interest" description="Disordered" evidence="6">
    <location>
        <begin position="597"/>
        <end position="625"/>
    </location>
</feature>
<evidence type="ECO:0000256" key="4">
    <source>
        <dbReference type="ARBA" id="ARBA00022836"/>
    </source>
</evidence>
<dbReference type="GO" id="GO:0015979">
    <property type="term" value="P:photosynthesis"/>
    <property type="evidence" value="ECO:0007669"/>
    <property type="project" value="UniProtKB-KW"/>
</dbReference>
<gene>
    <name evidence="7" type="ORF">F3Y22_tig00111084pilonHSYRG00048</name>
</gene>